<organism evidence="2 3">
    <name type="scientific">Corynebacterium occultum</name>
    <dbReference type="NCBI Taxonomy" id="2675219"/>
    <lineage>
        <taxon>Bacteria</taxon>
        <taxon>Bacillati</taxon>
        <taxon>Actinomycetota</taxon>
        <taxon>Actinomycetes</taxon>
        <taxon>Mycobacteriales</taxon>
        <taxon>Corynebacteriaceae</taxon>
        <taxon>Corynebacterium</taxon>
    </lineage>
</organism>
<name>A0A6B8W7L1_9CORY</name>
<dbReference type="Proteomes" id="UP000424462">
    <property type="component" value="Chromosome"/>
</dbReference>
<dbReference type="KEGG" id="cok:COCCU_06750"/>
<feature type="transmembrane region" description="Helical" evidence="1">
    <location>
        <begin position="35"/>
        <end position="58"/>
    </location>
</feature>
<dbReference type="AlphaFoldDB" id="A0A6B8W7L1"/>
<dbReference type="EMBL" id="CP046455">
    <property type="protein sequence ID" value="QGU07285.1"/>
    <property type="molecule type" value="Genomic_DNA"/>
</dbReference>
<keyword evidence="1" id="KW-0812">Transmembrane</keyword>
<feature type="transmembrane region" description="Helical" evidence="1">
    <location>
        <begin position="88"/>
        <end position="106"/>
    </location>
</feature>
<protein>
    <submittedName>
        <fullName evidence="2">Uncharacterized protein</fullName>
    </submittedName>
</protein>
<keyword evidence="3" id="KW-1185">Reference proteome</keyword>
<evidence type="ECO:0000313" key="2">
    <source>
        <dbReference type="EMBL" id="QGU07285.1"/>
    </source>
</evidence>
<keyword evidence="1" id="KW-0472">Membrane</keyword>
<accession>A0A6B8W7L1</accession>
<feature type="transmembrane region" description="Helical" evidence="1">
    <location>
        <begin position="65"/>
        <end position="82"/>
    </location>
</feature>
<evidence type="ECO:0000313" key="3">
    <source>
        <dbReference type="Proteomes" id="UP000424462"/>
    </source>
</evidence>
<keyword evidence="1" id="KW-1133">Transmembrane helix</keyword>
<evidence type="ECO:0000256" key="1">
    <source>
        <dbReference type="SAM" id="Phobius"/>
    </source>
</evidence>
<gene>
    <name evidence="2" type="ORF">COCCU_06750</name>
</gene>
<proteinExistence type="predicted"/>
<reference evidence="2 3" key="1">
    <citation type="submission" date="2019-11" db="EMBL/GenBank/DDBJ databases">
        <title>Complete genome sequence of Corynebacterium kalinowskii 1959, a novel Corynebacterium species isolated from soil of a small paddock in Vilsendorf, Germany.</title>
        <authorList>
            <person name="Schaffert L."/>
            <person name="Ruwe M."/>
            <person name="Milse J."/>
            <person name="Hanuschka K."/>
            <person name="Ortseifen V."/>
            <person name="Droste J."/>
            <person name="Brandt D."/>
            <person name="Schlueter L."/>
            <person name="Kutter Y."/>
            <person name="Vinke S."/>
            <person name="Viehoefer P."/>
            <person name="Jacob L."/>
            <person name="Luebke N.-C."/>
            <person name="Schulte-Berndt E."/>
            <person name="Hain C."/>
            <person name="Linder M."/>
            <person name="Schmidt P."/>
            <person name="Wollenschlaeger L."/>
            <person name="Luttermann T."/>
            <person name="Thieme E."/>
            <person name="Hassa J."/>
            <person name="Haak M."/>
            <person name="Wittchen M."/>
            <person name="Mentz A."/>
            <person name="Persicke M."/>
            <person name="Busche T."/>
            <person name="Ruckert C."/>
        </authorList>
    </citation>
    <scope>NUCLEOTIDE SEQUENCE [LARGE SCALE GENOMIC DNA]</scope>
    <source>
        <strain evidence="2 3">2039</strain>
    </source>
</reference>
<sequence>MTVGAMALLGAVPPVDRTTAGVALAARVAVRTVPRVSVVMIVVVIRGIVIPVMIVVVLRREIVPVVRTAVAVMIVVVLRRATAVDVPTVIMTAVMIVAVVAPSVNMHSVAVRTAMSGICVRSAPVSARNA</sequence>